<gene>
    <name evidence="1" type="ORF">JP75_20415</name>
</gene>
<protein>
    <submittedName>
        <fullName evidence="1">Uncharacterized protein</fullName>
    </submittedName>
</protein>
<organism evidence="1 2">
    <name type="scientific">Devosia riboflavina</name>
    <dbReference type="NCBI Taxonomy" id="46914"/>
    <lineage>
        <taxon>Bacteria</taxon>
        <taxon>Pseudomonadati</taxon>
        <taxon>Pseudomonadota</taxon>
        <taxon>Alphaproteobacteria</taxon>
        <taxon>Hyphomicrobiales</taxon>
        <taxon>Devosiaceae</taxon>
        <taxon>Devosia</taxon>
    </lineage>
</organism>
<evidence type="ECO:0000313" key="1">
    <source>
        <dbReference type="EMBL" id="KFL29537.1"/>
    </source>
</evidence>
<name>A0A087LY34_9HYPH</name>
<dbReference type="AlphaFoldDB" id="A0A087LY34"/>
<keyword evidence="2" id="KW-1185">Reference proteome</keyword>
<dbReference type="EMBL" id="JQGC01000024">
    <property type="protein sequence ID" value="KFL29537.1"/>
    <property type="molecule type" value="Genomic_DNA"/>
</dbReference>
<reference evidence="1 2" key="1">
    <citation type="submission" date="2014-08" db="EMBL/GenBank/DDBJ databases">
        <authorList>
            <person name="Hassan Y.I."/>
            <person name="Lepp D."/>
            <person name="Zhou T."/>
        </authorList>
    </citation>
    <scope>NUCLEOTIDE SEQUENCE [LARGE SCALE GENOMIC DNA]</scope>
    <source>
        <strain evidence="1 2">IFO13584</strain>
    </source>
</reference>
<accession>A0A087LY34</accession>
<dbReference type="OrthoDB" id="7961197at2"/>
<proteinExistence type="predicted"/>
<dbReference type="Proteomes" id="UP000028981">
    <property type="component" value="Unassembled WGS sequence"/>
</dbReference>
<comment type="caution">
    <text evidence="1">The sequence shown here is derived from an EMBL/GenBank/DDBJ whole genome shotgun (WGS) entry which is preliminary data.</text>
</comment>
<dbReference type="RefSeq" id="WP_035086258.1">
    <property type="nucleotide sequence ID" value="NZ_JQGC01000024.1"/>
</dbReference>
<evidence type="ECO:0000313" key="2">
    <source>
        <dbReference type="Proteomes" id="UP000028981"/>
    </source>
</evidence>
<sequence length="84" mass="9345">MNTKSNNERPMFQVSFARITGKDENGNDILARPKEIGAVWPRRGDKKGAILTLDIIPIELTQRQGVIFLVPPLEPRDGDSEGSK</sequence>